<evidence type="ECO:0000313" key="3">
    <source>
        <dbReference type="WBParaSite" id="nOo.2.0.1.t07992-RA"/>
    </source>
</evidence>
<dbReference type="AlphaFoldDB" id="A0A182EIQ9"/>
<reference evidence="1 2" key="2">
    <citation type="submission" date="2018-08" db="EMBL/GenBank/DDBJ databases">
        <authorList>
            <person name="Laetsch R D."/>
            <person name="Stevens L."/>
            <person name="Kumar S."/>
            <person name="Blaxter L. M."/>
        </authorList>
    </citation>
    <scope>NUCLEOTIDE SEQUENCE [LARGE SCALE GENOMIC DNA]</scope>
</reference>
<gene>
    <name evidence="1" type="ORF">NOO_LOCUS7992</name>
</gene>
<evidence type="ECO:0000313" key="2">
    <source>
        <dbReference type="Proteomes" id="UP000271087"/>
    </source>
</evidence>
<dbReference type="Proteomes" id="UP000271087">
    <property type="component" value="Unassembled WGS sequence"/>
</dbReference>
<proteinExistence type="predicted"/>
<dbReference type="WBParaSite" id="nOo.2.0.1.t07992-RA">
    <property type="protein sequence ID" value="nOo.2.0.1.t07992-RA"/>
    <property type="gene ID" value="nOo.2.0.1.g07992"/>
</dbReference>
<accession>A0A182EIQ9</accession>
<evidence type="ECO:0000313" key="1">
    <source>
        <dbReference type="EMBL" id="VDK87972.1"/>
    </source>
</evidence>
<reference evidence="3" key="1">
    <citation type="submission" date="2016-06" db="UniProtKB">
        <authorList>
            <consortium name="WormBaseParasite"/>
        </authorList>
    </citation>
    <scope>IDENTIFICATION</scope>
</reference>
<sequence length="57" mass="6685">MHARTHTQTHPRSHTQTYIHTCAYKRYLSRLTHNKVVALPSMQKLACMCVLVERVHV</sequence>
<organism evidence="3">
    <name type="scientific">Onchocerca ochengi</name>
    <name type="common">Filarial nematode worm</name>
    <dbReference type="NCBI Taxonomy" id="42157"/>
    <lineage>
        <taxon>Eukaryota</taxon>
        <taxon>Metazoa</taxon>
        <taxon>Ecdysozoa</taxon>
        <taxon>Nematoda</taxon>
        <taxon>Chromadorea</taxon>
        <taxon>Rhabditida</taxon>
        <taxon>Spirurina</taxon>
        <taxon>Spiruromorpha</taxon>
        <taxon>Filarioidea</taxon>
        <taxon>Onchocercidae</taxon>
        <taxon>Onchocerca</taxon>
    </lineage>
</organism>
<dbReference type="EMBL" id="UYRW01003111">
    <property type="protein sequence ID" value="VDK87972.1"/>
    <property type="molecule type" value="Genomic_DNA"/>
</dbReference>
<protein>
    <submittedName>
        <fullName evidence="1 3">Uncharacterized protein</fullName>
    </submittedName>
</protein>
<keyword evidence="2" id="KW-1185">Reference proteome</keyword>
<name>A0A182EIQ9_ONCOC</name>